<sequence length="73" mass="7613">LVPGLALRNVPSGVHVEPLTDPVTERRIYAVTRSRGAGPRRPAIDAFLAELTASGVAETITPRGDLEPVAAIG</sequence>
<dbReference type="Proteomes" id="UP001597053">
    <property type="component" value="Unassembled WGS sequence"/>
</dbReference>
<organism evidence="1 2">
    <name type="scientific">Micromonospora azadirachtae</name>
    <dbReference type="NCBI Taxonomy" id="1970735"/>
    <lineage>
        <taxon>Bacteria</taxon>
        <taxon>Bacillati</taxon>
        <taxon>Actinomycetota</taxon>
        <taxon>Actinomycetes</taxon>
        <taxon>Micromonosporales</taxon>
        <taxon>Micromonosporaceae</taxon>
        <taxon>Micromonospora</taxon>
    </lineage>
</organism>
<keyword evidence="2" id="KW-1185">Reference proteome</keyword>
<feature type="non-terminal residue" evidence="1">
    <location>
        <position position="1"/>
    </location>
</feature>
<evidence type="ECO:0008006" key="3">
    <source>
        <dbReference type="Google" id="ProtNLM"/>
    </source>
</evidence>
<name>A0ABW3A1V9_9ACTN</name>
<evidence type="ECO:0000313" key="2">
    <source>
        <dbReference type="Proteomes" id="UP001597053"/>
    </source>
</evidence>
<proteinExistence type="predicted"/>
<evidence type="ECO:0000313" key="1">
    <source>
        <dbReference type="EMBL" id="MFD0784905.1"/>
    </source>
</evidence>
<dbReference type="EMBL" id="JBHTHM010000594">
    <property type="protein sequence ID" value="MFD0784905.1"/>
    <property type="molecule type" value="Genomic_DNA"/>
</dbReference>
<accession>A0ABW3A1V9</accession>
<comment type="caution">
    <text evidence="1">The sequence shown here is derived from an EMBL/GenBank/DDBJ whole genome shotgun (WGS) entry which is preliminary data.</text>
</comment>
<protein>
    <recommendedName>
        <fullName evidence="3">LysR family transcriptional regulator</fullName>
    </recommendedName>
</protein>
<gene>
    <name evidence="1" type="ORF">ACFQZ8_13430</name>
</gene>
<reference evidence="2" key="1">
    <citation type="journal article" date="2019" name="Int. J. Syst. Evol. Microbiol.">
        <title>The Global Catalogue of Microorganisms (GCM) 10K type strain sequencing project: providing services to taxonomists for standard genome sequencing and annotation.</title>
        <authorList>
            <consortium name="The Broad Institute Genomics Platform"/>
            <consortium name="The Broad Institute Genome Sequencing Center for Infectious Disease"/>
            <person name="Wu L."/>
            <person name="Ma J."/>
        </authorList>
    </citation>
    <scope>NUCLEOTIDE SEQUENCE [LARGE SCALE GENOMIC DNA]</scope>
    <source>
        <strain evidence="2">JCM 32148</strain>
    </source>
</reference>